<evidence type="ECO:0000313" key="2">
    <source>
        <dbReference type="EMBL" id="WMV40948.1"/>
    </source>
</evidence>
<dbReference type="PANTHER" id="PTHR46148:SF60">
    <property type="entry name" value="CHROMO DOMAIN-CONTAINING PROTEIN"/>
    <property type="match status" value="1"/>
</dbReference>
<reference evidence="2" key="1">
    <citation type="submission" date="2023-08" db="EMBL/GenBank/DDBJ databases">
        <title>A de novo genome assembly of Solanum verrucosum Schlechtendal, a Mexican diploid species geographically isolated from the other diploid A-genome species in potato relatives.</title>
        <authorList>
            <person name="Hosaka K."/>
        </authorList>
    </citation>
    <scope>NUCLEOTIDE SEQUENCE</scope>
    <source>
        <tissue evidence="2">Young leaves</tissue>
    </source>
</reference>
<organism evidence="2 3">
    <name type="scientific">Solanum verrucosum</name>
    <dbReference type="NCBI Taxonomy" id="315347"/>
    <lineage>
        <taxon>Eukaryota</taxon>
        <taxon>Viridiplantae</taxon>
        <taxon>Streptophyta</taxon>
        <taxon>Embryophyta</taxon>
        <taxon>Tracheophyta</taxon>
        <taxon>Spermatophyta</taxon>
        <taxon>Magnoliopsida</taxon>
        <taxon>eudicotyledons</taxon>
        <taxon>Gunneridae</taxon>
        <taxon>Pentapetalae</taxon>
        <taxon>asterids</taxon>
        <taxon>lamiids</taxon>
        <taxon>Solanales</taxon>
        <taxon>Solanaceae</taxon>
        <taxon>Solanoideae</taxon>
        <taxon>Solaneae</taxon>
        <taxon>Solanum</taxon>
    </lineage>
</organism>
<evidence type="ECO:0000259" key="1">
    <source>
        <dbReference type="Pfam" id="PF24626"/>
    </source>
</evidence>
<accession>A0AAF0U834</accession>
<evidence type="ECO:0000313" key="3">
    <source>
        <dbReference type="Proteomes" id="UP001234989"/>
    </source>
</evidence>
<feature type="domain" description="Tf2-1-like SH3-like" evidence="1">
    <location>
        <begin position="53"/>
        <end position="96"/>
    </location>
</feature>
<keyword evidence="3" id="KW-1185">Reference proteome</keyword>
<sequence>MMVSGWICETFEVDLVNDAQFKVRSIQAKLLATQRRQKEYADCRVRDMTFQVGEQVLLMVSPIKGMMRFDKKGKIISRYIGPFEILDCVGPVAYRLVYRLAYL</sequence>
<dbReference type="Proteomes" id="UP001234989">
    <property type="component" value="Chromosome 8"/>
</dbReference>
<gene>
    <name evidence="2" type="ORF">MTR67_034333</name>
</gene>
<dbReference type="InterPro" id="IPR056924">
    <property type="entry name" value="SH3_Tf2-1"/>
</dbReference>
<dbReference type="EMBL" id="CP133619">
    <property type="protein sequence ID" value="WMV40948.1"/>
    <property type="molecule type" value="Genomic_DNA"/>
</dbReference>
<protein>
    <recommendedName>
        <fullName evidence="1">Tf2-1-like SH3-like domain-containing protein</fullName>
    </recommendedName>
</protein>
<dbReference type="PANTHER" id="PTHR46148">
    <property type="entry name" value="CHROMO DOMAIN-CONTAINING PROTEIN"/>
    <property type="match status" value="1"/>
</dbReference>
<name>A0AAF0U834_SOLVR</name>
<dbReference type="AlphaFoldDB" id="A0AAF0U834"/>
<proteinExistence type="predicted"/>
<dbReference type="Pfam" id="PF24626">
    <property type="entry name" value="SH3_Tf2-1"/>
    <property type="match status" value="1"/>
</dbReference>